<organism evidence="9 10">
    <name type="scientific">Roseivivax isoporae LMG 25204</name>
    <dbReference type="NCBI Taxonomy" id="1449351"/>
    <lineage>
        <taxon>Bacteria</taxon>
        <taxon>Pseudomonadati</taxon>
        <taxon>Pseudomonadota</taxon>
        <taxon>Alphaproteobacteria</taxon>
        <taxon>Rhodobacterales</taxon>
        <taxon>Roseobacteraceae</taxon>
        <taxon>Roseivivax</taxon>
    </lineage>
</organism>
<dbReference type="Proteomes" id="UP000023430">
    <property type="component" value="Unassembled WGS sequence"/>
</dbReference>
<proteinExistence type="inferred from homology"/>
<evidence type="ECO:0000256" key="5">
    <source>
        <dbReference type="ARBA" id="ARBA00022729"/>
    </source>
</evidence>
<sequence>MKHLFCTASAFALSATAALAGGVDRSGQPIGVLFEQGTYAELSFGSLRPDVSGSEVFPLPLPGVGGFDDSGDMAPDFVTFSAAFKHDVNDRLSFALILDKPYGAEVDYDDGTGYFAADSTATLHSFAATAIGRYKFTERISVHAGLRYQELSAKAVVPFVNGVDPSTGGGLPGVPSPGTPYEAYGKQDGGWGYVLGGAYEIPDIALRVALTYNSRIDHELDTTETSALGPDFETKTDITTPQSVNLDFQTGIAPDTLLFGGVRWVEWSEFDITPQAYETLTGGASLVSYEDDTYTYTLGVGRRFTEQWAGQVSVGYEKQNGGFASNLGPTDGQWSLGLGGSYTMDKIEISAGVRYVWIGDAETQAGPAAPVAEFEDNSAVGVGFKIGYTF</sequence>
<dbReference type="AlphaFoldDB" id="X7F6B4"/>
<gene>
    <name evidence="9" type="ORF">RISW2_08300</name>
</gene>
<evidence type="ECO:0000256" key="6">
    <source>
        <dbReference type="ARBA" id="ARBA00023136"/>
    </source>
</evidence>
<evidence type="ECO:0000256" key="1">
    <source>
        <dbReference type="ARBA" id="ARBA00004571"/>
    </source>
</evidence>
<evidence type="ECO:0000256" key="4">
    <source>
        <dbReference type="ARBA" id="ARBA00022692"/>
    </source>
</evidence>
<evidence type="ECO:0000256" key="2">
    <source>
        <dbReference type="ARBA" id="ARBA00008163"/>
    </source>
</evidence>
<dbReference type="RefSeq" id="WP_043772062.1">
    <property type="nucleotide sequence ID" value="NZ_JAME01000020.1"/>
</dbReference>
<keyword evidence="7" id="KW-0998">Cell outer membrane</keyword>
<dbReference type="GO" id="GO:0009279">
    <property type="term" value="C:cell outer membrane"/>
    <property type="evidence" value="ECO:0007669"/>
    <property type="project" value="UniProtKB-SubCell"/>
</dbReference>
<comment type="similarity">
    <text evidence="2">Belongs to the OmpP1/FadL family.</text>
</comment>
<reference evidence="9 10" key="1">
    <citation type="submission" date="2014-01" db="EMBL/GenBank/DDBJ databases">
        <title>Roseivivax isoporae LMG 25204 Genome Sequencing.</title>
        <authorList>
            <person name="Lai Q."/>
            <person name="Li G."/>
            <person name="Shao Z."/>
        </authorList>
    </citation>
    <scope>NUCLEOTIDE SEQUENCE [LARGE SCALE GENOMIC DNA]</scope>
    <source>
        <strain evidence="9 10">LMG 25204</strain>
    </source>
</reference>
<dbReference type="STRING" id="1449351.RISW2_08300"/>
<accession>X7F6B4</accession>
<dbReference type="eggNOG" id="COG2067">
    <property type="taxonomic scope" value="Bacteria"/>
</dbReference>
<dbReference type="OrthoDB" id="6679728at2"/>
<feature type="chain" id="PRO_5004980116" evidence="8">
    <location>
        <begin position="21"/>
        <end position="390"/>
    </location>
</feature>
<keyword evidence="6" id="KW-0472">Membrane</keyword>
<evidence type="ECO:0000256" key="3">
    <source>
        <dbReference type="ARBA" id="ARBA00022452"/>
    </source>
</evidence>
<feature type="signal peptide" evidence="8">
    <location>
        <begin position="1"/>
        <end position="20"/>
    </location>
</feature>
<evidence type="ECO:0000313" key="9">
    <source>
        <dbReference type="EMBL" id="ETX28288.1"/>
    </source>
</evidence>
<name>X7F6B4_9RHOB</name>
<evidence type="ECO:0000313" key="10">
    <source>
        <dbReference type="Proteomes" id="UP000023430"/>
    </source>
</evidence>
<dbReference type="PANTHER" id="PTHR35093">
    <property type="entry name" value="OUTER MEMBRANE PROTEIN NMB0088-RELATED"/>
    <property type="match status" value="1"/>
</dbReference>
<dbReference type="GO" id="GO:0015483">
    <property type="term" value="F:long-chain fatty acid transporting porin activity"/>
    <property type="evidence" value="ECO:0007669"/>
    <property type="project" value="TreeGrafter"/>
</dbReference>
<dbReference type="Pfam" id="PF03349">
    <property type="entry name" value="Toluene_X"/>
    <property type="match status" value="1"/>
</dbReference>
<keyword evidence="4" id="KW-0812">Transmembrane</keyword>
<evidence type="ECO:0000256" key="7">
    <source>
        <dbReference type="ARBA" id="ARBA00023237"/>
    </source>
</evidence>
<dbReference type="SUPFAM" id="SSF56935">
    <property type="entry name" value="Porins"/>
    <property type="match status" value="1"/>
</dbReference>
<dbReference type="InterPro" id="IPR005017">
    <property type="entry name" value="OMPP1/FadL/TodX"/>
</dbReference>
<dbReference type="EMBL" id="JAME01000020">
    <property type="protein sequence ID" value="ETX28288.1"/>
    <property type="molecule type" value="Genomic_DNA"/>
</dbReference>
<dbReference type="PANTHER" id="PTHR35093:SF8">
    <property type="entry name" value="OUTER MEMBRANE PROTEIN NMB0088-RELATED"/>
    <property type="match status" value="1"/>
</dbReference>
<dbReference type="PATRIC" id="fig|1449351.3.peg.2715"/>
<comment type="caution">
    <text evidence="9">The sequence shown here is derived from an EMBL/GenBank/DDBJ whole genome shotgun (WGS) entry which is preliminary data.</text>
</comment>
<keyword evidence="10" id="KW-1185">Reference proteome</keyword>
<protein>
    <submittedName>
        <fullName evidence="9">Membrane protein</fullName>
    </submittedName>
</protein>
<keyword evidence="5 8" id="KW-0732">Signal</keyword>
<keyword evidence="3" id="KW-1134">Transmembrane beta strand</keyword>
<comment type="subcellular location">
    <subcellularLocation>
        <location evidence="1">Cell outer membrane</location>
        <topology evidence="1">Multi-pass membrane protein</topology>
    </subcellularLocation>
</comment>
<dbReference type="Gene3D" id="2.40.160.60">
    <property type="entry name" value="Outer membrane protein transport protein (OMPP1/FadL/TodX)"/>
    <property type="match status" value="1"/>
</dbReference>
<evidence type="ECO:0000256" key="8">
    <source>
        <dbReference type="SAM" id="SignalP"/>
    </source>
</evidence>